<evidence type="ECO:0000256" key="1">
    <source>
        <dbReference type="ARBA" id="ARBA00004496"/>
    </source>
</evidence>
<dbReference type="PANTHER" id="PTHR24174">
    <property type="entry name" value="ANKYRIN REPEAT AND STERILE ALPHA MOTIF DOMAIN-CONTAINING PROTEIN 1"/>
    <property type="match status" value="1"/>
</dbReference>
<sequence>DGTFQREPPPPPLCSSSSSSRLVGENRKSLIPEEFAGLLHGSSPACEPPDTPYHLYSPKHFKYASSEVQSNVLQSPEFSIVIGGGASQGFSRTEKESSPQRSQKPQVVYRTIFHTRVNQDQVQPKNPEQVDLPRGWSTLSHPPSSSPGLNGEVTELQENQAGGEAKDCYEERACTLGRMRSVPRSVLDLQLSKSLSKSDSNLVAVSPIQEEHSWGSGSRGQGPGSPGSREGASPEKRLERTPSFTAEWEEIDKIMSSIGAGIGSGLDVKKITSGPRCPLQSIGQWLDSIGLVQYENHLLANGFDNVQFMGSNVVEDQDLLEIGILSSAHRQRLLQAIRLLPRVRPVGYDGNNPTSVAEWLESLELGDYTKSFLVNGYTSMELVKKIWEIELINPGHKAAIKRKQDEGSELLLSFHLEGEEVLKINLIGHRKRILASLGDRLHDDTPQKPPRAISLREPGGNHTPPQLSPSVGQAAYTAGVPGGSLDVQHLIMQADARRRQRSTENYFDDVPRSKLERQMAQVSMAGEWCEPITLRPPNEATSSTPVQYWQHHPEKLIFQSCDYEAY</sequence>
<protein>
    <submittedName>
        <fullName evidence="7">Ankyrin repeat and sterile alpha motif domain-containing protein 1B</fullName>
    </submittedName>
</protein>
<dbReference type="PROSITE" id="PS50105">
    <property type="entry name" value="SAM_DOMAIN"/>
    <property type="match status" value="2"/>
</dbReference>
<proteinExistence type="predicted"/>
<organism evidence="7 8">
    <name type="scientific">Ameca splendens</name>
    <dbReference type="NCBI Taxonomy" id="208324"/>
    <lineage>
        <taxon>Eukaryota</taxon>
        <taxon>Metazoa</taxon>
        <taxon>Chordata</taxon>
        <taxon>Craniata</taxon>
        <taxon>Vertebrata</taxon>
        <taxon>Euteleostomi</taxon>
        <taxon>Actinopterygii</taxon>
        <taxon>Neopterygii</taxon>
        <taxon>Teleostei</taxon>
        <taxon>Neoteleostei</taxon>
        <taxon>Acanthomorphata</taxon>
        <taxon>Ovalentaria</taxon>
        <taxon>Atherinomorphae</taxon>
        <taxon>Cyprinodontiformes</taxon>
        <taxon>Goodeidae</taxon>
        <taxon>Ameca</taxon>
    </lineage>
</organism>
<dbReference type="InterPro" id="IPR013761">
    <property type="entry name" value="SAM/pointed_sf"/>
</dbReference>
<keyword evidence="8" id="KW-1185">Reference proteome</keyword>
<feature type="region of interest" description="Disordered" evidence="5">
    <location>
        <begin position="1"/>
        <end position="27"/>
    </location>
</feature>
<dbReference type="InterPro" id="IPR041882">
    <property type="entry name" value="SAM_ANKS1_repeat2"/>
</dbReference>
<feature type="non-terminal residue" evidence="7">
    <location>
        <position position="566"/>
    </location>
</feature>
<evidence type="ECO:0000259" key="6">
    <source>
        <dbReference type="PROSITE" id="PS50105"/>
    </source>
</evidence>
<dbReference type="PANTHER" id="PTHR24174:SF3">
    <property type="entry name" value="ANKYRIN REPEAT AND STERILE ALPHA MOTIF DOMAIN-CONTAINING PROTEIN 1B"/>
    <property type="match status" value="1"/>
</dbReference>
<dbReference type="SMART" id="SM00454">
    <property type="entry name" value="SAM"/>
    <property type="match status" value="2"/>
</dbReference>
<evidence type="ECO:0000256" key="3">
    <source>
        <dbReference type="ARBA" id="ARBA00022737"/>
    </source>
</evidence>
<dbReference type="EMBL" id="JAHRIP010075309">
    <property type="protein sequence ID" value="MEQ2309780.1"/>
    <property type="molecule type" value="Genomic_DNA"/>
</dbReference>
<evidence type="ECO:0000256" key="4">
    <source>
        <dbReference type="ARBA" id="ARBA00023043"/>
    </source>
</evidence>
<comment type="caution">
    <text evidence="7">The sequence shown here is derived from an EMBL/GenBank/DDBJ whole genome shotgun (WGS) entry which is preliminary data.</text>
</comment>
<evidence type="ECO:0000313" key="8">
    <source>
        <dbReference type="Proteomes" id="UP001469553"/>
    </source>
</evidence>
<dbReference type="SUPFAM" id="SSF47769">
    <property type="entry name" value="SAM/Pointed domain"/>
    <property type="match status" value="2"/>
</dbReference>
<reference evidence="7 8" key="1">
    <citation type="submission" date="2021-06" db="EMBL/GenBank/DDBJ databases">
        <authorList>
            <person name="Palmer J.M."/>
        </authorList>
    </citation>
    <scope>NUCLEOTIDE SEQUENCE [LARGE SCALE GENOMIC DNA]</scope>
    <source>
        <strain evidence="7 8">AS_MEX2019</strain>
        <tissue evidence="7">Muscle</tissue>
    </source>
</reference>
<comment type="subcellular location">
    <subcellularLocation>
        <location evidence="1">Cytoplasm</location>
    </subcellularLocation>
</comment>
<dbReference type="Proteomes" id="UP001469553">
    <property type="component" value="Unassembled WGS sequence"/>
</dbReference>
<feature type="region of interest" description="Disordered" evidence="5">
    <location>
        <begin position="83"/>
        <end position="166"/>
    </location>
</feature>
<keyword evidence="4" id="KW-0040">ANK repeat</keyword>
<dbReference type="Pfam" id="PF00536">
    <property type="entry name" value="SAM_1"/>
    <property type="match status" value="2"/>
</dbReference>
<feature type="non-terminal residue" evidence="7">
    <location>
        <position position="1"/>
    </location>
</feature>
<dbReference type="InterPro" id="IPR041880">
    <property type="entry name" value="SAM_ANKS1_repeat1"/>
</dbReference>
<gene>
    <name evidence="7" type="primary">ANKS1B_1</name>
    <name evidence="7" type="ORF">AMECASPLE_002090</name>
</gene>
<feature type="domain" description="SAM" evidence="6">
    <location>
        <begin position="280"/>
        <end position="343"/>
    </location>
</feature>
<dbReference type="InterPro" id="IPR001660">
    <property type="entry name" value="SAM"/>
</dbReference>
<dbReference type="CDD" id="cd09500">
    <property type="entry name" value="SAM_AIDA1AB-like_repeat2"/>
    <property type="match status" value="1"/>
</dbReference>
<evidence type="ECO:0000256" key="2">
    <source>
        <dbReference type="ARBA" id="ARBA00022490"/>
    </source>
</evidence>
<evidence type="ECO:0000256" key="5">
    <source>
        <dbReference type="SAM" id="MobiDB-lite"/>
    </source>
</evidence>
<dbReference type="Gene3D" id="1.10.150.50">
    <property type="entry name" value="Transcription Factor, Ets-1"/>
    <property type="match status" value="2"/>
</dbReference>
<keyword evidence="2" id="KW-0963">Cytoplasm</keyword>
<feature type="compositionally biased region" description="Polar residues" evidence="5">
    <location>
        <begin position="116"/>
        <end position="126"/>
    </location>
</feature>
<evidence type="ECO:0000313" key="7">
    <source>
        <dbReference type="EMBL" id="MEQ2309780.1"/>
    </source>
</evidence>
<keyword evidence="3" id="KW-0677">Repeat</keyword>
<feature type="domain" description="SAM" evidence="6">
    <location>
        <begin position="351"/>
        <end position="437"/>
    </location>
</feature>
<accession>A0ABV0ZV27</accession>
<feature type="compositionally biased region" description="Polar residues" evidence="5">
    <location>
        <begin position="137"/>
        <end position="148"/>
    </location>
</feature>
<dbReference type="InterPro" id="IPR033635">
    <property type="entry name" value="ANKS1/Caskin"/>
</dbReference>
<feature type="region of interest" description="Disordered" evidence="5">
    <location>
        <begin position="439"/>
        <end position="471"/>
    </location>
</feature>
<feature type="region of interest" description="Disordered" evidence="5">
    <location>
        <begin position="209"/>
        <end position="242"/>
    </location>
</feature>
<dbReference type="CDD" id="cd09499">
    <property type="entry name" value="SAM_AIDA1AB-like_repeat1"/>
    <property type="match status" value="1"/>
</dbReference>
<name>A0ABV0ZV27_9TELE</name>